<dbReference type="Pfam" id="PF20398">
    <property type="entry name" value="DUF6691"/>
    <property type="match status" value="1"/>
</dbReference>
<keyword evidence="1" id="KW-0812">Transmembrane</keyword>
<dbReference type="OrthoDB" id="9790409at2"/>
<evidence type="ECO:0000256" key="1">
    <source>
        <dbReference type="SAM" id="Phobius"/>
    </source>
</evidence>
<feature type="transmembrane region" description="Helical" evidence="1">
    <location>
        <begin position="83"/>
        <end position="106"/>
    </location>
</feature>
<dbReference type="InterPro" id="IPR046513">
    <property type="entry name" value="DUF6691"/>
</dbReference>
<evidence type="ECO:0000313" key="3">
    <source>
        <dbReference type="Proteomes" id="UP000295278"/>
    </source>
</evidence>
<dbReference type="RefSeq" id="WP_131909098.1">
    <property type="nucleotide sequence ID" value="NZ_SMFM01000002.1"/>
</dbReference>
<organism evidence="2 3">
    <name type="scientific">Flavobacterium caseinilyticum</name>
    <dbReference type="NCBI Taxonomy" id="2541732"/>
    <lineage>
        <taxon>Bacteria</taxon>
        <taxon>Pseudomonadati</taxon>
        <taxon>Bacteroidota</taxon>
        <taxon>Flavobacteriia</taxon>
        <taxon>Flavobacteriales</taxon>
        <taxon>Flavobacteriaceae</taxon>
        <taxon>Flavobacterium</taxon>
    </lineage>
</organism>
<feature type="transmembrane region" description="Helical" evidence="1">
    <location>
        <begin position="112"/>
        <end position="132"/>
    </location>
</feature>
<feature type="transmembrane region" description="Helical" evidence="1">
    <location>
        <begin position="39"/>
        <end position="58"/>
    </location>
</feature>
<keyword evidence="3" id="KW-1185">Reference proteome</keyword>
<dbReference type="AlphaFoldDB" id="A0A4R5AW84"/>
<keyword evidence="1" id="KW-0472">Membrane</keyword>
<proteinExistence type="predicted"/>
<keyword evidence="1" id="KW-1133">Transmembrane helix</keyword>
<gene>
    <name evidence="2" type="ORF">E0F89_07025</name>
</gene>
<dbReference type="Proteomes" id="UP000295278">
    <property type="component" value="Unassembled WGS sequence"/>
</dbReference>
<evidence type="ECO:0000313" key="2">
    <source>
        <dbReference type="EMBL" id="TDD77331.1"/>
    </source>
</evidence>
<sequence>MKNILKYLAVGFIFGIVLTKSEAVSWYRIYEMFQFQSFHMYGIISVAVLTGIIGIQIIKRNNIKDIKGESIEIPAKEEGSSRYWIGGLFFGLGWALVGSCPGPIFILLGAGFWTVSIVLFGALLGTYLYGVLKNKLPH</sequence>
<dbReference type="EMBL" id="SMFM01000002">
    <property type="protein sequence ID" value="TDD77331.1"/>
    <property type="molecule type" value="Genomic_DNA"/>
</dbReference>
<comment type="caution">
    <text evidence="2">The sequence shown here is derived from an EMBL/GenBank/DDBJ whole genome shotgun (WGS) entry which is preliminary data.</text>
</comment>
<name>A0A4R5AW84_9FLAO</name>
<reference evidence="2 3" key="1">
    <citation type="submission" date="2019-03" db="EMBL/GenBank/DDBJ databases">
        <title>Flavobacterium AT-3-2 sp. nov., isolated from arctic soil.</title>
        <authorList>
            <person name="Chaudhary D.K."/>
        </authorList>
    </citation>
    <scope>NUCLEOTIDE SEQUENCE [LARGE SCALE GENOMIC DNA]</scope>
    <source>
        <strain evidence="2 3">AT-3-2</strain>
    </source>
</reference>
<accession>A0A4R5AW84</accession>
<protein>
    <submittedName>
        <fullName evidence="2">YeeE/YedE family protein</fullName>
    </submittedName>
</protein>